<dbReference type="AlphaFoldDB" id="A0A3P7IVF9"/>
<comment type="subunit">
    <text evidence="12">Belongs to the multiprotein complex Integrator, at least composed of IntS1, IntS2, IntS3, IntS4, omd/IntS5, IntS6, defl/IntS7, IntS8, IntS9, IntS10, IntS11, IntS12, asun/IntS13, IntS14 and IntS15. The core complex associates with protein phosphatase 2A subunits mts/PP2A and Pp2A-29B, to form the Integrator-PP2A (INTAC) complex.</text>
</comment>
<keyword evidence="8" id="KW-0131">Cell cycle</keyword>
<name>A0A3P7IVF9_STRVU</name>
<evidence type="ECO:0000256" key="9">
    <source>
        <dbReference type="ARBA" id="ARBA00030658"/>
    </source>
</evidence>
<evidence type="ECO:0000256" key="8">
    <source>
        <dbReference type="ARBA" id="ARBA00023306"/>
    </source>
</evidence>
<dbReference type="GO" id="GO:0051301">
    <property type="term" value="P:cell division"/>
    <property type="evidence" value="ECO:0007669"/>
    <property type="project" value="UniProtKB-KW"/>
</dbReference>
<comment type="subcellular location">
    <subcellularLocation>
        <location evidence="2">Cytoplasm</location>
        <location evidence="2">Perinuclear region</location>
    </subcellularLocation>
    <subcellularLocation>
        <location evidence="1">Nucleus</location>
    </subcellularLocation>
</comment>
<keyword evidence="5" id="KW-0132">Cell division</keyword>
<dbReference type="InterPro" id="IPR019355">
    <property type="entry name" value="Cell_cycle_regulator_Mat89Bb"/>
</dbReference>
<evidence type="ECO:0000256" key="1">
    <source>
        <dbReference type="ARBA" id="ARBA00004123"/>
    </source>
</evidence>
<dbReference type="GO" id="GO:0032039">
    <property type="term" value="C:integrator complex"/>
    <property type="evidence" value="ECO:0007669"/>
    <property type="project" value="TreeGrafter"/>
</dbReference>
<evidence type="ECO:0000256" key="10">
    <source>
        <dbReference type="ARBA" id="ARBA00032585"/>
    </source>
</evidence>
<sequence length="146" mass="16484">MRQPQLSTVDADKCKQVVHQLVALKDSRDRIGEPNISSQLLKDGSSREEQLKIIYLEMVRHLANYMNHSEKHSERSVKMSTADVTVVDRSRMKRQEASSSNFAVASASAMSSAASEVRNLSRSNSPLPKKPRKSIYLWKPNGVWKT</sequence>
<gene>
    <name evidence="14" type="ORF">SVUK_LOCUS3245</name>
</gene>
<protein>
    <recommendedName>
        <fullName evidence="3">Protein asunder</fullName>
    </recommendedName>
    <alternativeName>
        <fullName evidence="10">Cell cycle regulator Mat89Bb</fullName>
    </alternativeName>
    <alternativeName>
        <fullName evidence="9">Set apart in position or space protein</fullName>
    </alternativeName>
</protein>
<dbReference type="Pfam" id="PF10221">
    <property type="entry name" value="Mat89Bb"/>
    <property type="match status" value="1"/>
</dbReference>
<dbReference type="GO" id="GO:0048471">
    <property type="term" value="C:perinuclear region of cytoplasm"/>
    <property type="evidence" value="ECO:0007669"/>
    <property type="project" value="UniProtKB-SubCell"/>
</dbReference>
<evidence type="ECO:0000256" key="13">
    <source>
        <dbReference type="SAM" id="MobiDB-lite"/>
    </source>
</evidence>
<accession>A0A3P7IVF9</accession>
<evidence type="ECO:0000256" key="6">
    <source>
        <dbReference type="ARBA" id="ARBA00022776"/>
    </source>
</evidence>
<evidence type="ECO:0000256" key="12">
    <source>
        <dbReference type="ARBA" id="ARBA00065185"/>
    </source>
</evidence>
<dbReference type="EMBL" id="UYYB01008200">
    <property type="protein sequence ID" value="VDM68247.1"/>
    <property type="molecule type" value="Genomic_DNA"/>
</dbReference>
<keyword evidence="4" id="KW-0963">Cytoplasm</keyword>
<evidence type="ECO:0000313" key="15">
    <source>
        <dbReference type="Proteomes" id="UP000270094"/>
    </source>
</evidence>
<keyword evidence="7" id="KW-0539">Nucleus</keyword>
<feature type="region of interest" description="Disordered" evidence="13">
    <location>
        <begin position="113"/>
        <end position="133"/>
    </location>
</feature>
<evidence type="ECO:0000256" key="7">
    <source>
        <dbReference type="ARBA" id="ARBA00023242"/>
    </source>
</evidence>
<organism evidence="14 15">
    <name type="scientific">Strongylus vulgaris</name>
    <name type="common">Blood worm</name>
    <dbReference type="NCBI Taxonomy" id="40348"/>
    <lineage>
        <taxon>Eukaryota</taxon>
        <taxon>Metazoa</taxon>
        <taxon>Ecdysozoa</taxon>
        <taxon>Nematoda</taxon>
        <taxon>Chromadorea</taxon>
        <taxon>Rhabditida</taxon>
        <taxon>Rhabditina</taxon>
        <taxon>Rhabditomorpha</taxon>
        <taxon>Strongyloidea</taxon>
        <taxon>Strongylidae</taxon>
        <taxon>Strongylus</taxon>
    </lineage>
</organism>
<evidence type="ECO:0000256" key="4">
    <source>
        <dbReference type="ARBA" id="ARBA00022490"/>
    </source>
</evidence>
<reference evidence="14 15" key="1">
    <citation type="submission" date="2018-11" db="EMBL/GenBank/DDBJ databases">
        <authorList>
            <consortium name="Pathogen Informatics"/>
        </authorList>
    </citation>
    <scope>NUCLEOTIDE SEQUENCE [LARGE SCALE GENOMIC DNA]</scope>
</reference>
<comment type="similarity">
    <text evidence="11">Belongs to the Integrator subunit 13 family.</text>
</comment>
<evidence type="ECO:0000256" key="2">
    <source>
        <dbReference type="ARBA" id="ARBA00004556"/>
    </source>
</evidence>
<evidence type="ECO:0000256" key="3">
    <source>
        <dbReference type="ARBA" id="ARBA00020501"/>
    </source>
</evidence>
<keyword evidence="15" id="KW-1185">Reference proteome</keyword>
<dbReference type="GO" id="GO:0007346">
    <property type="term" value="P:regulation of mitotic cell cycle"/>
    <property type="evidence" value="ECO:0007669"/>
    <property type="project" value="TreeGrafter"/>
</dbReference>
<dbReference type="PANTHER" id="PTHR12955:SF1">
    <property type="entry name" value="INTEGRATOR COMPLEX SUBUNIT 13"/>
    <property type="match status" value="1"/>
</dbReference>
<proteinExistence type="inferred from homology"/>
<dbReference type="OrthoDB" id="5844105at2759"/>
<keyword evidence="6" id="KW-0498">Mitosis</keyword>
<dbReference type="GO" id="GO:0051642">
    <property type="term" value="P:centrosome localization"/>
    <property type="evidence" value="ECO:0007669"/>
    <property type="project" value="TreeGrafter"/>
</dbReference>
<evidence type="ECO:0000256" key="11">
    <source>
        <dbReference type="ARBA" id="ARBA00061603"/>
    </source>
</evidence>
<dbReference type="Proteomes" id="UP000270094">
    <property type="component" value="Unassembled WGS sequence"/>
</dbReference>
<evidence type="ECO:0000256" key="5">
    <source>
        <dbReference type="ARBA" id="ARBA00022618"/>
    </source>
</evidence>
<dbReference type="PANTHER" id="PTHR12955">
    <property type="entry name" value="SARCOMA ANTIGEN NY-SAR-95-RELATED"/>
    <property type="match status" value="1"/>
</dbReference>
<evidence type="ECO:0000313" key="14">
    <source>
        <dbReference type="EMBL" id="VDM68247.1"/>
    </source>
</evidence>